<dbReference type="CDD" id="cd14969">
    <property type="entry name" value="7tmA_Opsins_type2_animals"/>
    <property type="match status" value="1"/>
</dbReference>
<evidence type="ECO:0000256" key="7">
    <source>
        <dbReference type="ARBA" id="ARBA00022989"/>
    </source>
</evidence>
<keyword evidence="9" id="KW-0297">G-protein coupled receptor</keyword>
<dbReference type="PROSITE" id="PS00238">
    <property type="entry name" value="OPSIN"/>
    <property type="match status" value="1"/>
</dbReference>
<keyword evidence="12" id="KW-0325">Glycoprotein</keyword>
<proteinExistence type="predicted"/>
<protein>
    <recommendedName>
        <fullName evidence="16">G-protein coupled receptors family 1 profile domain-containing protein</fullName>
    </recommendedName>
</protein>
<dbReference type="InterPro" id="IPR050125">
    <property type="entry name" value="GPCR_opsins"/>
</dbReference>
<dbReference type="GO" id="GO:0005886">
    <property type="term" value="C:plasma membrane"/>
    <property type="evidence" value="ECO:0007669"/>
    <property type="project" value="UniProtKB-SubCell"/>
</dbReference>
<dbReference type="InterPro" id="IPR000276">
    <property type="entry name" value="GPCR_Rhodpsn"/>
</dbReference>
<feature type="transmembrane region" description="Helical" evidence="15">
    <location>
        <begin position="244"/>
        <end position="262"/>
    </location>
</feature>
<dbReference type="InterPro" id="IPR017452">
    <property type="entry name" value="GPCR_Rhodpsn_7TM"/>
</dbReference>
<keyword evidence="18" id="KW-1185">Reference proteome</keyword>
<dbReference type="GO" id="GO:0009881">
    <property type="term" value="F:photoreceptor activity"/>
    <property type="evidence" value="ECO:0007669"/>
    <property type="project" value="UniProtKB-KW"/>
</dbReference>
<comment type="subcellular location">
    <subcellularLocation>
        <location evidence="1">Cell membrane</location>
        <topology evidence="1">Multi-pass membrane protein</topology>
    </subcellularLocation>
</comment>
<evidence type="ECO:0000256" key="8">
    <source>
        <dbReference type="ARBA" id="ARBA00022991"/>
    </source>
</evidence>
<organism evidence="17 18">
    <name type="scientific">Owenia fusiformis</name>
    <name type="common">Polychaete worm</name>
    <dbReference type="NCBI Taxonomy" id="6347"/>
    <lineage>
        <taxon>Eukaryota</taxon>
        <taxon>Metazoa</taxon>
        <taxon>Spiralia</taxon>
        <taxon>Lophotrochozoa</taxon>
        <taxon>Annelida</taxon>
        <taxon>Polychaeta</taxon>
        <taxon>Sedentaria</taxon>
        <taxon>Canalipalpata</taxon>
        <taxon>Sabellida</taxon>
        <taxon>Oweniida</taxon>
        <taxon>Oweniidae</taxon>
        <taxon>Owenia</taxon>
    </lineage>
</organism>
<dbReference type="Pfam" id="PF00001">
    <property type="entry name" value="7tm_1"/>
    <property type="match status" value="1"/>
</dbReference>
<evidence type="ECO:0000313" key="17">
    <source>
        <dbReference type="EMBL" id="CAH1794499.1"/>
    </source>
</evidence>
<evidence type="ECO:0000259" key="16">
    <source>
        <dbReference type="PROSITE" id="PS50262"/>
    </source>
</evidence>
<dbReference type="AlphaFoldDB" id="A0A8S4PLF4"/>
<dbReference type="Gene3D" id="1.20.1070.10">
    <property type="entry name" value="Rhodopsin 7-helix transmembrane proteins"/>
    <property type="match status" value="1"/>
</dbReference>
<comment type="caution">
    <text evidence="17">The sequence shown here is derived from an EMBL/GenBank/DDBJ whole genome shotgun (WGS) entry which is preliminary data.</text>
</comment>
<dbReference type="PANTHER" id="PTHR24240">
    <property type="entry name" value="OPSIN"/>
    <property type="match status" value="1"/>
</dbReference>
<dbReference type="PRINTS" id="PR01788">
    <property type="entry name" value="PROSTANOIDR"/>
</dbReference>
<dbReference type="OrthoDB" id="6142583at2759"/>
<reference evidence="17" key="1">
    <citation type="submission" date="2022-03" db="EMBL/GenBank/DDBJ databases">
        <authorList>
            <person name="Martin C."/>
        </authorList>
    </citation>
    <scope>NUCLEOTIDE SEQUENCE</scope>
</reference>
<dbReference type="PRINTS" id="PR00237">
    <property type="entry name" value="GPCRRHODOPSN"/>
</dbReference>
<evidence type="ECO:0000313" key="18">
    <source>
        <dbReference type="Proteomes" id="UP000749559"/>
    </source>
</evidence>
<keyword evidence="5 15" id="KW-0812">Transmembrane</keyword>
<feature type="transmembrane region" description="Helical" evidence="15">
    <location>
        <begin position="33"/>
        <end position="56"/>
    </location>
</feature>
<keyword evidence="4" id="KW-0716">Sensory transduction</keyword>
<dbReference type="InterPro" id="IPR027430">
    <property type="entry name" value="Retinal_BS"/>
</dbReference>
<feature type="transmembrane region" description="Helical" evidence="15">
    <location>
        <begin position="77"/>
        <end position="98"/>
    </location>
</feature>
<keyword evidence="6" id="KW-0681">Retinal protein</keyword>
<dbReference type="SMART" id="SM01381">
    <property type="entry name" value="7TM_GPCR_Srsx"/>
    <property type="match status" value="1"/>
</dbReference>
<dbReference type="Proteomes" id="UP000749559">
    <property type="component" value="Unassembled WGS sequence"/>
</dbReference>
<keyword evidence="13" id="KW-0807">Transducer</keyword>
<keyword evidence="7 15" id="KW-1133">Transmembrane helix</keyword>
<feature type="domain" description="G-protein coupled receptors family 1 profile" evidence="16">
    <location>
        <begin position="47"/>
        <end position="298"/>
    </location>
</feature>
<name>A0A8S4PLF4_OWEFU</name>
<evidence type="ECO:0000256" key="6">
    <source>
        <dbReference type="ARBA" id="ARBA00022925"/>
    </source>
</evidence>
<evidence type="ECO:0000256" key="10">
    <source>
        <dbReference type="ARBA" id="ARBA00023136"/>
    </source>
</evidence>
<keyword evidence="8" id="KW-0157">Chromophore</keyword>
<dbReference type="PROSITE" id="PS50262">
    <property type="entry name" value="G_PROTEIN_RECEP_F1_2"/>
    <property type="match status" value="1"/>
</dbReference>
<dbReference type="GO" id="GO:0007602">
    <property type="term" value="P:phototransduction"/>
    <property type="evidence" value="ECO:0007669"/>
    <property type="project" value="UniProtKB-KW"/>
</dbReference>
<evidence type="ECO:0000256" key="13">
    <source>
        <dbReference type="ARBA" id="ARBA00023224"/>
    </source>
</evidence>
<feature type="compositionally biased region" description="Polar residues" evidence="14">
    <location>
        <begin position="325"/>
        <end position="335"/>
    </location>
</feature>
<dbReference type="EMBL" id="CAIIXF020000009">
    <property type="protein sequence ID" value="CAH1794499.1"/>
    <property type="molecule type" value="Genomic_DNA"/>
</dbReference>
<evidence type="ECO:0000256" key="15">
    <source>
        <dbReference type="SAM" id="Phobius"/>
    </source>
</evidence>
<dbReference type="SUPFAM" id="SSF81321">
    <property type="entry name" value="Family A G protein-coupled receptor-like"/>
    <property type="match status" value="1"/>
</dbReference>
<dbReference type="GO" id="GO:0004930">
    <property type="term" value="F:G protein-coupled receptor activity"/>
    <property type="evidence" value="ECO:0007669"/>
    <property type="project" value="UniProtKB-KW"/>
</dbReference>
<dbReference type="InterPro" id="IPR008365">
    <property type="entry name" value="Prostanoid_rcpt"/>
</dbReference>
<evidence type="ECO:0000256" key="4">
    <source>
        <dbReference type="ARBA" id="ARBA00022606"/>
    </source>
</evidence>
<evidence type="ECO:0000256" key="1">
    <source>
        <dbReference type="ARBA" id="ARBA00004651"/>
    </source>
</evidence>
<evidence type="ECO:0000256" key="5">
    <source>
        <dbReference type="ARBA" id="ARBA00022692"/>
    </source>
</evidence>
<evidence type="ECO:0000256" key="11">
    <source>
        <dbReference type="ARBA" id="ARBA00023170"/>
    </source>
</evidence>
<evidence type="ECO:0000256" key="2">
    <source>
        <dbReference type="ARBA" id="ARBA00022475"/>
    </source>
</evidence>
<keyword evidence="2" id="KW-1003">Cell membrane</keyword>
<feature type="transmembrane region" description="Helical" evidence="15">
    <location>
        <begin position="188"/>
        <end position="212"/>
    </location>
</feature>
<evidence type="ECO:0000256" key="12">
    <source>
        <dbReference type="ARBA" id="ARBA00023180"/>
    </source>
</evidence>
<feature type="transmembrane region" description="Helical" evidence="15">
    <location>
        <begin position="282"/>
        <end position="301"/>
    </location>
</feature>
<keyword evidence="11" id="KW-0675">Receptor</keyword>
<gene>
    <name evidence="17" type="ORF">OFUS_LOCUS19180</name>
</gene>
<accession>A0A8S4PLF4</accession>
<keyword evidence="10 15" id="KW-0472">Membrane</keyword>
<feature type="region of interest" description="Disordered" evidence="14">
    <location>
        <begin position="320"/>
        <end position="354"/>
    </location>
</feature>
<evidence type="ECO:0000256" key="9">
    <source>
        <dbReference type="ARBA" id="ARBA00023040"/>
    </source>
</evidence>
<feature type="transmembrane region" description="Helical" evidence="15">
    <location>
        <begin position="104"/>
        <end position="124"/>
    </location>
</feature>
<feature type="transmembrane region" description="Helical" evidence="15">
    <location>
        <begin position="145"/>
        <end position="168"/>
    </location>
</feature>
<evidence type="ECO:0000256" key="3">
    <source>
        <dbReference type="ARBA" id="ARBA00022543"/>
    </source>
</evidence>
<keyword evidence="3" id="KW-0600">Photoreceptor protein</keyword>
<sequence length="354" mass="39366">MEGNWSESTTLSTITNAQAEADDVWSHAAYTTLGLVIALIGIIGMTTNAMVIILFVKNKELRTPSNVHLLSMTISDLAISVFGNPFSASSSLAMRWLFGLTLCHWYGFANTCFGLVSLVTHAMIAVDRYCVICHDIKSTIKRATLMSCLAWLYCIIWSIFPIFGWSSYSPEGPGTWCSVTWERNINNTNSFVVCLFVFTVLIPVGILLFCYARIFNTYRKTIYNVVFESSENTTRSLMKQEWRLVRMTALLVSGYLLAWMPYSVMSLMVVLGQHVSFTGAALPSIFAKTSTCYNPVIYVFLHDKMRKSLVQMLPHGCASRFGGTPPNSSQATPGTSHRRTRHKSAGSIAGTTRT</sequence>
<evidence type="ECO:0000256" key="14">
    <source>
        <dbReference type="SAM" id="MobiDB-lite"/>
    </source>
</evidence>